<name>A0AAN7APT3_9PEZI</name>
<evidence type="ECO:0000256" key="1">
    <source>
        <dbReference type="SAM" id="MobiDB-lite"/>
    </source>
</evidence>
<evidence type="ECO:0000313" key="3">
    <source>
        <dbReference type="Proteomes" id="UP001302126"/>
    </source>
</evidence>
<reference evidence="2" key="1">
    <citation type="journal article" date="2023" name="Mol. Phylogenet. Evol.">
        <title>Genome-scale phylogeny and comparative genomics of the fungal order Sordariales.</title>
        <authorList>
            <person name="Hensen N."/>
            <person name="Bonometti L."/>
            <person name="Westerberg I."/>
            <person name="Brannstrom I.O."/>
            <person name="Guillou S."/>
            <person name="Cros-Aarteil S."/>
            <person name="Calhoun S."/>
            <person name="Haridas S."/>
            <person name="Kuo A."/>
            <person name="Mondo S."/>
            <person name="Pangilinan J."/>
            <person name="Riley R."/>
            <person name="LaButti K."/>
            <person name="Andreopoulos B."/>
            <person name="Lipzen A."/>
            <person name="Chen C."/>
            <person name="Yan M."/>
            <person name="Daum C."/>
            <person name="Ng V."/>
            <person name="Clum A."/>
            <person name="Steindorff A."/>
            <person name="Ohm R.A."/>
            <person name="Martin F."/>
            <person name="Silar P."/>
            <person name="Natvig D.O."/>
            <person name="Lalanne C."/>
            <person name="Gautier V."/>
            <person name="Ament-Velasquez S.L."/>
            <person name="Kruys A."/>
            <person name="Hutchinson M.I."/>
            <person name="Powell A.J."/>
            <person name="Barry K."/>
            <person name="Miller A.N."/>
            <person name="Grigoriev I.V."/>
            <person name="Debuchy R."/>
            <person name="Gladieux P."/>
            <person name="Hiltunen Thoren M."/>
            <person name="Johannesson H."/>
        </authorList>
    </citation>
    <scope>NUCLEOTIDE SEQUENCE</scope>
    <source>
        <strain evidence="2">PSN309</strain>
    </source>
</reference>
<reference evidence="2" key="2">
    <citation type="submission" date="2023-05" db="EMBL/GenBank/DDBJ databases">
        <authorList>
            <consortium name="Lawrence Berkeley National Laboratory"/>
            <person name="Steindorff A."/>
            <person name="Hensen N."/>
            <person name="Bonometti L."/>
            <person name="Westerberg I."/>
            <person name="Brannstrom I.O."/>
            <person name="Guillou S."/>
            <person name="Cros-Aarteil S."/>
            <person name="Calhoun S."/>
            <person name="Haridas S."/>
            <person name="Kuo A."/>
            <person name="Mondo S."/>
            <person name="Pangilinan J."/>
            <person name="Riley R."/>
            <person name="Labutti K."/>
            <person name="Andreopoulos B."/>
            <person name="Lipzen A."/>
            <person name="Chen C."/>
            <person name="Yanf M."/>
            <person name="Daum C."/>
            <person name="Ng V."/>
            <person name="Clum A."/>
            <person name="Ohm R."/>
            <person name="Martin F."/>
            <person name="Silar P."/>
            <person name="Natvig D."/>
            <person name="Lalanne C."/>
            <person name="Gautier V."/>
            <person name="Ament-Velasquez S.L."/>
            <person name="Kruys A."/>
            <person name="Hutchinson M.I."/>
            <person name="Powell A.J."/>
            <person name="Barry K."/>
            <person name="Miller A.N."/>
            <person name="Grigoriev I.V."/>
            <person name="Debuchy R."/>
            <person name="Gladieux P."/>
            <person name="Thoren M.H."/>
            <person name="Johannesson H."/>
        </authorList>
    </citation>
    <scope>NUCLEOTIDE SEQUENCE</scope>
    <source>
        <strain evidence="2">PSN309</strain>
    </source>
</reference>
<dbReference type="EMBL" id="MU864351">
    <property type="protein sequence ID" value="KAK4193210.1"/>
    <property type="molecule type" value="Genomic_DNA"/>
</dbReference>
<evidence type="ECO:0000313" key="2">
    <source>
        <dbReference type="EMBL" id="KAK4193210.1"/>
    </source>
</evidence>
<dbReference type="InterPro" id="IPR011333">
    <property type="entry name" value="SKP1/BTB/POZ_sf"/>
</dbReference>
<dbReference type="Proteomes" id="UP001302126">
    <property type="component" value="Unassembled WGS sequence"/>
</dbReference>
<comment type="caution">
    <text evidence="2">The sequence shown here is derived from an EMBL/GenBank/DDBJ whole genome shotgun (WGS) entry which is preliminary data.</text>
</comment>
<organism evidence="2 3">
    <name type="scientific">Podospora australis</name>
    <dbReference type="NCBI Taxonomy" id="1536484"/>
    <lineage>
        <taxon>Eukaryota</taxon>
        <taxon>Fungi</taxon>
        <taxon>Dikarya</taxon>
        <taxon>Ascomycota</taxon>
        <taxon>Pezizomycotina</taxon>
        <taxon>Sordariomycetes</taxon>
        <taxon>Sordariomycetidae</taxon>
        <taxon>Sordariales</taxon>
        <taxon>Podosporaceae</taxon>
        <taxon>Podospora</taxon>
    </lineage>
</organism>
<keyword evidence="3" id="KW-1185">Reference proteome</keyword>
<feature type="region of interest" description="Disordered" evidence="1">
    <location>
        <begin position="1"/>
        <end position="21"/>
    </location>
</feature>
<protein>
    <recommendedName>
        <fullName evidence="4">BTB domain-containing protein</fullName>
    </recommendedName>
</protein>
<evidence type="ECO:0008006" key="4">
    <source>
        <dbReference type="Google" id="ProtNLM"/>
    </source>
</evidence>
<dbReference type="AlphaFoldDB" id="A0AAN7APT3"/>
<sequence length="231" mass="25875">MSSSAASTEATMPKDQDCQPSLYEMDPDGDLLLIVGNPTIMSPNVGSEEAAATFRVCSSALRRQSPVWKAMLFGPWKESKPTDGSEWIVKLPNDKLSAMKVLLAIVHGRFEDIPGPMSIFQLDDLVILLDKYDMFKIIRPWASKCKLVISTKEQSDPAARAARIHIAWEFGLESIYLKTLKDAVMDIALVEGDNDSIEPVLGGDPSKTLFLQHRPTLVTWIFWINFWDIDF</sequence>
<dbReference type="Gene3D" id="3.30.710.10">
    <property type="entry name" value="Potassium Channel Kv1.1, Chain A"/>
    <property type="match status" value="1"/>
</dbReference>
<proteinExistence type="predicted"/>
<accession>A0AAN7APT3</accession>
<gene>
    <name evidence="2" type="ORF">QBC35DRAFT_543089</name>
</gene>